<comment type="caution">
    <text evidence="1">The sequence shown here is derived from an EMBL/GenBank/DDBJ whole genome shotgun (WGS) entry which is preliminary data.</text>
</comment>
<dbReference type="AlphaFoldDB" id="A0A8H6F0J1"/>
<dbReference type="Proteomes" id="UP000536275">
    <property type="component" value="Unassembled WGS sequence"/>
</dbReference>
<organism evidence="1 2">
    <name type="scientific">Candida albicans</name>
    <name type="common">Yeast</name>
    <dbReference type="NCBI Taxonomy" id="5476"/>
    <lineage>
        <taxon>Eukaryota</taxon>
        <taxon>Fungi</taxon>
        <taxon>Dikarya</taxon>
        <taxon>Ascomycota</taxon>
        <taxon>Saccharomycotina</taxon>
        <taxon>Pichiomycetes</taxon>
        <taxon>Debaryomycetaceae</taxon>
        <taxon>Candida/Lodderomyces clade</taxon>
        <taxon>Candida</taxon>
    </lineage>
</organism>
<dbReference type="InterPro" id="IPR036770">
    <property type="entry name" value="Ankyrin_rpt-contain_sf"/>
</dbReference>
<name>A0A8H6F0J1_CANAX</name>
<dbReference type="Pfam" id="PF12796">
    <property type="entry name" value="Ank_2"/>
    <property type="match status" value="1"/>
</dbReference>
<dbReference type="InterPro" id="IPR002110">
    <property type="entry name" value="Ankyrin_rpt"/>
</dbReference>
<accession>A0A8H6F0J1</accession>
<gene>
    <name evidence="1" type="ORF">FOB64_006260</name>
</gene>
<evidence type="ECO:0000313" key="2">
    <source>
        <dbReference type="Proteomes" id="UP000536275"/>
    </source>
</evidence>
<protein>
    <submittedName>
        <fullName evidence="1">Ankyrin repeat family protein</fullName>
    </submittedName>
</protein>
<reference evidence="1 2" key="1">
    <citation type="submission" date="2020-03" db="EMBL/GenBank/DDBJ databases">
        <title>FDA dAtabase for Regulatory Grade micrObial Sequences (FDA-ARGOS): Supporting development and validation of Infectious Disease Dx tests.</title>
        <authorList>
            <person name="Campos J."/>
            <person name="Goldberg B."/>
            <person name="Tallon L."/>
            <person name="Sadzewicz L."/>
            <person name="Vavikolanu K."/>
            <person name="Mehta A."/>
            <person name="Aluvathingal J."/>
            <person name="Nadendla S."/>
            <person name="Nandy P."/>
            <person name="Geyer C."/>
            <person name="Yan Y."/>
            <person name="Sichtig H."/>
        </authorList>
    </citation>
    <scope>NUCLEOTIDE SEQUENCE [LARGE SCALE GENOMIC DNA]</scope>
    <source>
        <strain evidence="1 2">FDAARGOS_656</strain>
    </source>
</reference>
<proteinExistence type="predicted"/>
<sequence>MVYWDYSQLPDILNLSDPLLAKIITSKKALQLLESNIVSGVSEDGGESNTNNENKAIIELLMSACDGDVVTLESITRSNPQIVNQLFPSDENGATALVYAVCFNNPDIVESLLENHKADPDISTQL</sequence>
<dbReference type="SUPFAM" id="SSF48403">
    <property type="entry name" value="Ankyrin repeat"/>
    <property type="match status" value="1"/>
</dbReference>
<evidence type="ECO:0000313" key="1">
    <source>
        <dbReference type="EMBL" id="KAF6063263.1"/>
    </source>
</evidence>
<dbReference type="EMBL" id="JABWAD010000061">
    <property type="protein sequence ID" value="KAF6063263.1"/>
    <property type="molecule type" value="Genomic_DNA"/>
</dbReference>
<dbReference type="Gene3D" id="1.25.40.20">
    <property type="entry name" value="Ankyrin repeat-containing domain"/>
    <property type="match status" value="1"/>
</dbReference>